<proteinExistence type="predicted"/>
<dbReference type="RefSeq" id="WP_200346441.1">
    <property type="nucleotide sequence ID" value="NZ_NRSJ01000020.1"/>
</dbReference>
<gene>
    <name evidence="2" type="ORF">CKO40_11900</name>
</gene>
<reference evidence="2" key="2">
    <citation type="journal article" date="2020" name="Microorganisms">
        <title>Osmotic Adaptation and Compatible Solute Biosynthesis of Phototrophic Bacteria as Revealed from Genome Analyses.</title>
        <authorList>
            <person name="Imhoff J.F."/>
            <person name="Rahn T."/>
            <person name="Kunzel S."/>
            <person name="Keller A."/>
            <person name="Neulinger S.C."/>
        </authorList>
    </citation>
    <scope>NUCLEOTIDE SEQUENCE</scope>
    <source>
        <strain evidence="2">DSM 11080</strain>
    </source>
</reference>
<dbReference type="AlphaFoldDB" id="A0AAJ0U4S6"/>
<feature type="compositionally biased region" description="Low complexity" evidence="1">
    <location>
        <begin position="83"/>
        <end position="97"/>
    </location>
</feature>
<evidence type="ECO:0000313" key="2">
    <source>
        <dbReference type="EMBL" id="MBK1705226.1"/>
    </source>
</evidence>
<evidence type="ECO:0000256" key="1">
    <source>
        <dbReference type="SAM" id="MobiDB-lite"/>
    </source>
</evidence>
<accession>A0AAJ0U4S6</accession>
<sequence>MGEFSASPDLHEELADDMPTLEASDLPDFLRGADGSLCPEKSWTEEQLFTFNLVFDEGREVVRETLLKACGSIPTGPAPSTSPPRRATPSIPAPCCR</sequence>
<organism evidence="2 3">
    <name type="scientific">Halochromatium glycolicum</name>
    <dbReference type="NCBI Taxonomy" id="85075"/>
    <lineage>
        <taxon>Bacteria</taxon>
        <taxon>Pseudomonadati</taxon>
        <taxon>Pseudomonadota</taxon>
        <taxon>Gammaproteobacteria</taxon>
        <taxon>Chromatiales</taxon>
        <taxon>Chromatiaceae</taxon>
        <taxon>Halochromatium</taxon>
    </lineage>
</organism>
<evidence type="ECO:0000313" key="3">
    <source>
        <dbReference type="Proteomes" id="UP001296776"/>
    </source>
</evidence>
<reference evidence="2" key="1">
    <citation type="submission" date="2017-08" db="EMBL/GenBank/DDBJ databases">
        <authorList>
            <person name="Imhoff J.F."/>
            <person name="Rahn T."/>
            <person name="Kuenzel S."/>
            <person name="Neulinger S.C."/>
        </authorList>
    </citation>
    <scope>NUCLEOTIDE SEQUENCE</scope>
    <source>
        <strain evidence="2">DSM 11080</strain>
    </source>
</reference>
<protein>
    <submittedName>
        <fullName evidence="2">Uncharacterized protein</fullName>
    </submittedName>
</protein>
<dbReference type="EMBL" id="NRSJ01000020">
    <property type="protein sequence ID" value="MBK1705226.1"/>
    <property type="molecule type" value="Genomic_DNA"/>
</dbReference>
<feature type="region of interest" description="Disordered" evidence="1">
    <location>
        <begin position="72"/>
        <end position="97"/>
    </location>
</feature>
<comment type="caution">
    <text evidence="2">The sequence shown here is derived from an EMBL/GenBank/DDBJ whole genome shotgun (WGS) entry which is preliminary data.</text>
</comment>
<name>A0AAJ0U4S6_9GAMM</name>
<dbReference type="Proteomes" id="UP001296776">
    <property type="component" value="Unassembled WGS sequence"/>
</dbReference>
<keyword evidence="3" id="KW-1185">Reference proteome</keyword>
<feature type="region of interest" description="Disordered" evidence="1">
    <location>
        <begin position="1"/>
        <end position="29"/>
    </location>
</feature>